<keyword evidence="12" id="KW-1185">Reference proteome</keyword>
<dbReference type="NCBIfam" id="TIGR02492">
    <property type="entry name" value="flgK_ends"/>
    <property type="match status" value="1"/>
</dbReference>
<keyword evidence="5" id="KW-0964">Secreted</keyword>
<evidence type="ECO:0000259" key="8">
    <source>
        <dbReference type="Pfam" id="PF06429"/>
    </source>
</evidence>
<dbReference type="GO" id="GO:0005198">
    <property type="term" value="F:structural molecule activity"/>
    <property type="evidence" value="ECO:0007669"/>
    <property type="project" value="InterPro"/>
</dbReference>
<evidence type="ECO:0000259" key="10">
    <source>
        <dbReference type="Pfam" id="PF22638"/>
    </source>
</evidence>
<accession>A0A4Z0CBV7</accession>
<protein>
    <recommendedName>
        <fullName evidence="4">Flagellar hook-associated protein 1</fullName>
    </recommendedName>
</protein>
<dbReference type="GO" id="GO:0044780">
    <property type="term" value="P:bacterial-type flagellum assembly"/>
    <property type="evidence" value="ECO:0007669"/>
    <property type="project" value="InterPro"/>
</dbReference>
<dbReference type="OrthoDB" id="9802553at2"/>
<keyword evidence="11" id="KW-0282">Flagellum</keyword>
<dbReference type="PRINTS" id="PR01005">
    <property type="entry name" value="FLGHOOKAP1"/>
</dbReference>
<feature type="domain" description="Flagellar basal-body/hook protein C-terminal" evidence="8">
    <location>
        <begin position="591"/>
        <end position="629"/>
    </location>
</feature>
<dbReference type="InterPro" id="IPR049119">
    <property type="entry name" value="FlgK_D2-like"/>
</dbReference>
<evidence type="ECO:0000259" key="7">
    <source>
        <dbReference type="Pfam" id="PF00460"/>
    </source>
</evidence>
<name>A0A4Z0CBV7_9BURK</name>
<evidence type="ECO:0000256" key="6">
    <source>
        <dbReference type="ARBA" id="ARBA00023143"/>
    </source>
</evidence>
<gene>
    <name evidence="11" type="primary">flgK</name>
    <name evidence="11" type="ORF">EZ216_04295</name>
</gene>
<feature type="domain" description="Flagellar hook-associated protein FlgK helical" evidence="10">
    <location>
        <begin position="93"/>
        <end position="326"/>
    </location>
</feature>
<dbReference type="Pfam" id="PF06429">
    <property type="entry name" value="Flg_bbr_C"/>
    <property type="match status" value="1"/>
</dbReference>
<dbReference type="Pfam" id="PF22638">
    <property type="entry name" value="FlgK_D1"/>
    <property type="match status" value="1"/>
</dbReference>
<dbReference type="Proteomes" id="UP000297839">
    <property type="component" value="Unassembled WGS sequence"/>
</dbReference>
<dbReference type="PANTHER" id="PTHR30033:SF1">
    <property type="entry name" value="FLAGELLAR HOOK-ASSOCIATED PROTEIN 1"/>
    <property type="match status" value="1"/>
</dbReference>
<comment type="subcellular location">
    <subcellularLocation>
        <location evidence="1">Bacterial flagellum</location>
    </subcellularLocation>
    <subcellularLocation>
        <location evidence="2">Secreted</location>
    </subcellularLocation>
</comment>
<sequence length="632" mass="64035">MADALLNIGSRALLAAQGTLTTVSHNIANANTAGYSRQEAVLSTAGGLYTGSGFFGRGVDLTTVQRQYDQFLTTAARSAASTSAADATRATGLQSLDTLFGNSEMGIGASLDAFFSAAGDLANRPADLSARQVFLSRASQLAGRIDSIGSQIASLAKETDGRLPSDAAAVNTKLGEIDRLNAQIEKATGSGQSPNDLLDQRDGAVQALSQLIGVRAVAADNGGLNLFTNSGAPLLVGRQVSRLDAIADPADATQHALQLTVGSTTQMLDATALGGGSLAGALRLRDEDLPAALNQVGRIATVVADAFNRQQALGVDANGQPGAAIFTLPSPTSQPASGNTGTASLAVTVTSSAALQPSDYEVRFDGTNYSVVRMADGNTTVSASLPATVDGLTFAASSGTAAAGDQWRVRPFAGAATQLAVRPLTPREVATAFASTIQPAATNTGGASASGFSIVRASSDNTLPVTITFNNPPTSFNVTGLAGGSLTNVPYTPGQKVPASGDWNGWTVKLDGTPKAGDAFTVGVTASPTADNRNALALTQLASQGLVGGGTLNEAYASLLADVGNRAQSGQAAADVSAQLASDAAARQQAVSGVNLDEEAANLLRFQQAYQASARILQASQSLFESLLNATR</sequence>
<feature type="domain" description="Flagellar basal body rod protein N-terminal" evidence="7">
    <location>
        <begin position="6"/>
        <end position="35"/>
    </location>
</feature>
<keyword evidence="11" id="KW-0969">Cilium</keyword>
<dbReference type="RefSeq" id="WP_135248318.1">
    <property type="nucleotide sequence ID" value="NZ_SMLK01000001.1"/>
</dbReference>
<organism evidence="11 12">
    <name type="scientific">Ramlibacter humi</name>
    <dbReference type="NCBI Taxonomy" id="2530451"/>
    <lineage>
        <taxon>Bacteria</taxon>
        <taxon>Pseudomonadati</taxon>
        <taxon>Pseudomonadota</taxon>
        <taxon>Betaproteobacteria</taxon>
        <taxon>Burkholderiales</taxon>
        <taxon>Comamonadaceae</taxon>
        <taxon>Ramlibacter</taxon>
    </lineage>
</organism>
<feature type="domain" description="Flagellar hook-associated protein 1 D2-like" evidence="9">
    <location>
        <begin position="337"/>
        <end position="411"/>
    </location>
</feature>
<dbReference type="AlphaFoldDB" id="A0A4Z0CBV7"/>
<reference evidence="11 12" key="1">
    <citation type="submission" date="2019-03" db="EMBL/GenBank/DDBJ databases">
        <title>Ramlibacter sp. 18x22-1, whole genome shotgun sequence.</title>
        <authorList>
            <person name="Zhang X."/>
            <person name="Feng G."/>
            <person name="Zhu H."/>
        </authorList>
    </citation>
    <scope>NUCLEOTIDE SEQUENCE [LARGE SCALE GENOMIC DNA]</scope>
    <source>
        <strain evidence="11 12">18x22-1</strain>
    </source>
</reference>
<dbReference type="PANTHER" id="PTHR30033">
    <property type="entry name" value="FLAGELLAR HOOK-ASSOCIATED PROTEIN 1"/>
    <property type="match status" value="1"/>
</dbReference>
<evidence type="ECO:0000313" key="12">
    <source>
        <dbReference type="Proteomes" id="UP000297839"/>
    </source>
</evidence>
<keyword evidence="11" id="KW-0966">Cell projection</keyword>
<dbReference type="InterPro" id="IPR002371">
    <property type="entry name" value="FlgK"/>
</dbReference>
<dbReference type="GO" id="GO:0005576">
    <property type="term" value="C:extracellular region"/>
    <property type="evidence" value="ECO:0007669"/>
    <property type="project" value="UniProtKB-SubCell"/>
</dbReference>
<comment type="caution">
    <text evidence="11">The sequence shown here is derived from an EMBL/GenBank/DDBJ whole genome shotgun (WGS) entry which is preliminary data.</text>
</comment>
<dbReference type="EMBL" id="SMLK01000001">
    <property type="protein sequence ID" value="TFZ08382.1"/>
    <property type="molecule type" value="Genomic_DNA"/>
</dbReference>
<evidence type="ECO:0000256" key="1">
    <source>
        <dbReference type="ARBA" id="ARBA00004365"/>
    </source>
</evidence>
<dbReference type="Pfam" id="PF21158">
    <property type="entry name" value="flgK_1st_1"/>
    <property type="match status" value="1"/>
</dbReference>
<keyword evidence="6" id="KW-0975">Bacterial flagellum</keyword>
<evidence type="ECO:0000256" key="5">
    <source>
        <dbReference type="ARBA" id="ARBA00022525"/>
    </source>
</evidence>
<evidence type="ECO:0000313" key="11">
    <source>
        <dbReference type="EMBL" id="TFZ08382.1"/>
    </source>
</evidence>
<evidence type="ECO:0000256" key="2">
    <source>
        <dbReference type="ARBA" id="ARBA00004613"/>
    </source>
</evidence>
<dbReference type="InterPro" id="IPR001444">
    <property type="entry name" value="Flag_bb_rod_N"/>
</dbReference>
<comment type="similarity">
    <text evidence="3">Belongs to the flagella basal body rod proteins family.</text>
</comment>
<evidence type="ECO:0000256" key="4">
    <source>
        <dbReference type="ARBA" id="ARBA00016244"/>
    </source>
</evidence>
<evidence type="ECO:0000259" key="9">
    <source>
        <dbReference type="Pfam" id="PF21158"/>
    </source>
</evidence>
<dbReference type="Pfam" id="PF00460">
    <property type="entry name" value="Flg_bb_rod"/>
    <property type="match status" value="1"/>
</dbReference>
<dbReference type="InterPro" id="IPR010930">
    <property type="entry name" value="Flg_bb/hook_C_dom"/>
</dbReference>
<evidence type="ECO:0000256" key="3">
    <source>
        <dbReference type="ARBA" id="ARBA00009677"/>
    </source>
</evidence>
<dbReference type="SUPFAM" id="SSF64518">
    <property type="entry name" value="Phase 1 flagellin"/>
    <property type="match status" value="2"/>
</dbReference>
<dbReference type="GO" id="GO:0009424">
    <property type="term" value="C:bacterial-type flagellum hook"/>
    <property type="evidence" value="ECO:0007669"/>
    <property type="project" value="InterPro"/>
</dbReference>
<dbReference type="InterPro" id="IPR053927">
    <property type="entry name" value="FlgK_helical"/>
</dbReference>
<proteinExistence type="inferred from homology"/>